<evidence type="ECO:0000313" key="5">
    <source>
        <dbReference type="Proteomes" id="UP000784064"/>
    </source>
</evidence>
<reference evidence="4" key="1">
    <citation type="submission" date="2021-01" db="EMBL/GenBank/DDBJ databases">
        <title>Stenotrophomonas maltophilia.</title>
        <authorList>
            <person name="Yu Y."/>
        </authorList>
    </citation>
    <scope>NUCLEOTIDE SEQUENCE [LARGE SCALE GENOMIC DNA]</scope>
    <source>
        <strain evidence="4">As-6</strain>
    </source>
</reference>
<evidence type="ECO:0000313" key="4">
    <source>
        <dbReference type="Proteomes" id="UP000749453"/>
    </source>
</evidence>
<dbReference type="EMBL" id="JAFFTA010000002">
    <property type="protein sequence ID" value="MBM9912391.1"/>
    <property type="molecule type" value="Genomic_DNA"/>
</dbReference>
<dbReference type="Proteomes" id="UP000749453">
    <property type="component" value="Unassembled WGS sequence"/>
</dbReference>
<keyword evidence="1" id="KW-0732">Signal</keyword>
<dbReference type="Proteomes" id="UP000784064">
    <property type="component" value="Unassembled WGS sequence"/>
</dbReference>
<gene>
    <name evidence="2" type="ORF">JJW18_02745</name>
    <name evidence="3" type="ORF">JJW19_08315</name>
</gene>
<evidence type="ECO:0000313" key="2">
    <source>
        <dbReference type="EMBL" id="MBM9912391.1"/>
    </source>
</evidence>
<dbReference type="EMBL" id="JAFFTB010000012">
    <property type="protein sequence ID" value="MBM9938146.1"/>
    <property type="molecule type" value="Genomic_DNA"/>
</dbReference>
<accession>A0AAW4GEK8</accession>
<reference evidence="2" key="2">
    <citation type="submission" date="2021-01" db="EMBL/GenBank/DDBJ databases">
        <authorList>
            <person name="Yu Y."/>
        </authorList>
    </citation>
    <scope>NUCLEOTIDE SEQUENCE</scope>
    <source>
        <strain evidence="2">As-5</strain>
        <strain evidence="3">As-6</strain>
    </source>
</reference>
<dbReference type="RefSeq" id="WP_205405814.1">
    <property type="nucleotide sequence ID" value="NZ_JAFFTA010000002.1"/>
</dbReference>
<name>A0AAW4GEK8_9GAMM</name>
<feature type="signal peptide" evidence="1">
    <location>
        <begin position="1"/>
        <end position="20"/>
    </location>
</feature>
<feature type="chain" id="PRO_5043800711" evidence="1">
    <location>
        <begin position="21"/>
        <end position="155"/>
    </location>
</feature>
<comment type="caution">
    <text evidence="2">The sequence shown here is derived from an EMBL/GenBank/DDBJ whole genome shotgun (WGS) entry which is preliminary data.</text>
</comment>
<sequence length="155" mass="16624">MTSFATRCLALACLATPAFAATPPAIEQARAQLVEAVTCQRHLSPKQFETIAQLLAPPPLQAENGESSGEFLLTTPLMVLGQPVNRLQAYDGDSGEDGVDSFTAYFSTASVEQIAALAKLSDPVAGSYTREVGRHNLDVRRFDGQTTISCSYDLR</sequence>
<keyword evidence="4" id="KW-1185">Reference proteome</keyword>
<protein>
    <submittedName>
        <fullName evidence="2">Uncharacterized protein</fullName>
    </submittedName>
</protein>
<evidence type="ECO:0000256" key="1">
    <source>
        <dbReference type="SAM" id="SignalP"/>
    </source>
</evidence>
<organism evidence="2 5">
    <name type="scientific">Stenotrophomonas lactitubi</name>
    <dbReference type="NCBI Taxonomy" id="2045214"/>
    <lineage>
        <taxon>Bacteria</taxon>
        <taxon>Pseudomonadati</taxon>
        <taxon>Pseudomonadota</taxon>
        <taxon>Gammaproteobacteria</taxon>
        <taxon>Lysobacterales</taxon>
        <taxon>Lysobacteraceae</taxon>
        <taxon>Stenotrophomonas</taxon>
    </lineage>
</organism>
<dbReference type="AlphaFoldDB" id="A0AAW4GEK8"/>
<evidence type="ECO:0000313" key="3">
    <source>
        <dbReference type="EMBL" id="MBM9938146.1"/>
    </source>
</evidence>
<proteinExistence type="predicted"/>